<feature type="domain" description="NmrA-like" evidence="1">
    <location>
        <begin position="2"/>
        <end position="75"/>
    </location>
</feature>
<organism evidence="2 3">
    <name type="scientific">Nonomuraea mesophila</name>
    <dbReference type="NCBI Taxonomy" id="2530382"/>
    <lineage>
        <taxon>Bacteria</taxon>
        <taxon>Bacillati</taxon>
        <taxon>Actinomycetota</taxon>
        <taxon>Actinomycetes</taxon>
        <taxon>Streptosporangiales</taxon>
        <taxon>Streptosporangiaceae</taxon>
        <taxon>Nonomuraea</taxon>
    </lineage>
</organism>
<dbReference type="SUPFAM" id="SSF51735">
    <property type="entry name" value="NAD(P)-binding Rossmann-fold domains"/>
    <property type="match status" value="1"/>
</dbReference>
<name>A0A4V2Z836_9ACTN</name>
<dbReference type="InterPro" id="IPR036291">
    <property type="entry name" value="NAD(P)-bd_dom_sf"/>
</dbReference>
<evidence type="ECO:0000313" key="3">
    <source>
        <dbReference type="Proteomes" id="UP000295136"/>
    </source>
</evidence>
<dbReference type="Proteomes" id="UP000295136">
    <property type="component" value="Unassembled WGS sequence"/>
</dbReference>
<dbReference type="RefSeq" id="WP_132636700.1">
    <property type="nucleotide sequence ID" value="NZ_SMLD01000117.1"/>
</dbReference>
<dbReference type="Pfam" id="PF05368">
    <property type="entry name" value="NmrA"/>
    <property type="match status" value="1"/>
</dbReference>
<dbReference type="AlphaFoldDB" id="A0A4V2Z836"/>
<accession>A0A4V2Z836</accession>
<gene>
    <name evidence="2" type="ORF">E1295_33310</name>
</gene>
<evidence type="ECO:0000259" key="1">
    <source>
        <dbReference type="Pfam" id="PF05368"/>
    </source>
</evidence>
<protein>
    <submittedName>
        <fullName evidence="2">NAD-dependent epimerase/dehydratase family protein</fullName>
    </submittedName>
</protein>
<evidence type="ECO:0000313" key="2">
    <source>
        <dbReference type="EMBL" id="TDE38836.1"/>
    </source>
</evidence>
<dbReference type="InterPro" id="IPR008030">
    <property type="entry name" value="NmrA-like"/>
</dbReference>
<dbReference type="EMBL" id="SMLD01000117">
    <property type="protein sequence ID" value="TDE38836.1"/>
    <property type="molecule type" value="Genomic_DNA"/>
</dbReference>
<comment type="caution">
    <text evidence="2">The sequence shown here is derived from an EMBL/GenBank/DDBJ whole genome shotgun (WGS) entry which is preliminary data.</text>
</comment>
<reference evidence="2 3" key="1">
    <citation type="submission" date="2019-03" db="EMBL/GenBank/DDBJ databases">
        <title>Draft genome sequences of novel Actinobacteria.</title>
        <authorList>
            <person name="Sahin N."/>
            <person name="Ay H."/>
            <person name="Saygin H."/>
        </authorList>
    </citation>
    <scope>NUCLEOTIDE SEQUENCE [LARGE SCALE GENOMIC DNA]</scope>
    <source>
        <strain evidence="2 3">6K102</strain>
    </source>
</reference>
<keyword evidence="3" id="KW-1185">Reference proteome</keyword>
<proteinExistence type="predicted"/>
<dbReference type="Gene3D" id="3.40.50.720">
    <property type="entry name" value="NAD(P)-binding Rossmann-like Domain"/>
    <property type="match status" value="1"/>
</dbReference>
<sequence length="97" mass="10568">MSRTVLITGATGSVSSALLDALDGSALNLRALVRDRARAGALERRGIEVVTGDLGDPGTLPHAFKEVDDLWLLTAMDPRRPPRRFADFARDHRAAFR</sequence>